<dbReference type="Proteomes" id="UP000018644">
    <property type="component" value="Segment"/>
</dbReference>
<accession>V5R910</accession>
<evidence type="ECO:0000313" key="2">
    <source>
        <dbReference type="EMBL" id="AHB31648.1"/>
    </source>
</evidence>
<proteinExistence type="predicted"/>
<sequence length="77" mass="9018">MPSTTLAGWENRIRQYSPTLERTTIRKLAKTINRRFEHYNDCDLARIIQYSDPTGEEATKRADRERNQAAAERRHAA</sequence>
<protein>
    <submittedName>
        <fullName evidence="2">Uncharacterized protein</fullName>
    </submittedName>
</protein>
<reference evidence="2 3" key="1">
    <citation type="journal article" date="2014" name="PLoS ONE">
        <title>Isolation and Characterization of vB_ArS-ArV2 - First Arthrobacter sp. Infecting Bacteriophage with Completely Sequenced Genome.</title>
        <authorList>
            <person name="Simoliunas E."/>
            <person name="Kaliniene L."/>
            <person name="Stasilo M."/>
            <person name="Truncaite L."/>
            <person name="Zajanckauskaite A."/>
            <person name="Staniulis J."/>
            <person name="Nainys J."/>
            <person name="Kaupinis A."/>
            <person name="Valius M."/>
            <person name="Meskys R."/>
        </authorList>
    </citation>
    <scope>NUCLEOTIDE SEQUENCE [LARGE SCALE GENOMIC DNA]</scope>
</reference>
<feature type="compositionally biased region" description="Basic and acidic residues" evidence="1">
    <location>
        <begin position="57"/>
        <end position="77"/>
    </location>
</feature>
<dbReference type="EMBL" id="KF692088">
    <property type="protein sequence ID" value="AHB31648.1"/>
    <property type="molecule type" value="Genomic_DNA"/>
</dbReference>
<organism evidence="2 3">
    <name type="scientific">Arthrobacter phage vB_ArS-ArV2</name>
    <dbReference type="NCBI Taxonomy" id="1414742"/>
    <lineage>
        <taxon>Viruses</taxon>
        <taxon>Duplodnaviria</taxon>
        <taxon>Heunggongvirae</taxon>
        <taxon>Uroviricota</taxon>
        <taxon>Caudoviricetes</taxon>
        <taxon>Arvduovirus</taxon>
        <taxon>Arvduovirus ArV2</taxon>
    </lineage>
</organism>
<dbReference type="RefSeq" id="YP_008857908.1">
    <property type="nucleotide sequence ID" value="NC_022972.2"/>
</dbReference>
<keyword evidence="3" id="KW-1185">Reference proteome</keyword>
<evidence type="ECO:0000313" key="3">
    <source>
        <dbReference type="Proteomes" id="UP000018644"/>
    </source>
</evidence>
<dbReference type="GeneID" id="17776899"/>
<gene>
    <name evidence="2" type="ORF">ArV2_gp37</name>
</gene>
<feature type="region of interest" description="Disordered" evidence="1">
    <location>
        <begin position="51"/>
        <end position="77"/>
    </location>
</feature>
<dbReference type="KEGG" id="vg:17776899"/>
<name>V5R910_9CAUD</name>
<evidence type="ECO:0000256" key="1">
    <source>
        <dbReference type="SAM" id="MobiDB-lite"/>
    </source>
</evidence>